<dbReference type="AlphaFoldDB" id="A0A8W8MHJ7"/>
<feature type="chain" id="PRO_5036484713" evidence="3">
    <location>
        <begin position="26"/>
        <end position="278"/>
    </location>
</feature>
<dbReference type="EnsemblMetazoa" id="G34204.1">
    <property type="protein sequence ID" value="G34204.1:cds"/>
    <property type="gene ID" value="G34204"/>
</dbReference>
<sequence length="278" mass="30489">MFDCKIFIIPALLYAICGLVSNIEASCPLANKTAETVSSCPQTDEEWEKAAKRKNCENITQPCHTYIYHCVINAWMNATIEVCAPSKFIIGNVCTEFSFGGNKIQGNYNAKCQQCPLTYNSSKAFKYRECYEYVKGPKEIPVSKPPKTTEATIIPTYFQSSSTTTSKSSGDVQEEDGSSHTKSKMSIVIGVSVPTAALIVLFIFLVFRCNGRGPTSCGQTQDDACSSVKSKLLSYCVPTIQTISEADSLDDQNGSVDTQKITLTDETRLQPLIDHANM</sequence>
<evidence type="ECO:0000256" key="1">
    <source>
        <dbReference type="SAM" id="MobiDB-lite"/>
    </source>
</evidence>
<accession>A0A8W8MHJ7</accession>
<dbReference type="Proteomes" id="UP000005408">
    <property type="component" value="Unassembled WGS sequence"/>
</dbReference>
<keyword evidence="2" id="KW-0812">Transmembrane</keyword>
<proteinExistence type="predicted"/>
<evidence type="ECO:0000313" key="4">
    <source>
        <dbReference type="EnsemblMetazoa" id="G34204.1:cds"/>
    </source>
</evidence>
<keyword evidence="2" id="KW-1133">Transmembrane helix</keyword>
<keyword evidence="3" id="KW-0732">Signal</keyword>
<protein>
    <submittedName>
        <fullName evidence="4">Uncharacterized protein</fullName>
    </submittedName>
</protein>
<feature type="transmembrane region" description="Helical" evidence="2">
    <location>
        <begin position="187"/>
        <end position="207"/>
    </location>
</feature>
<feature type="region of interest" description="Disordered" evidence="1">
    <location>
        <begin position="160"/>
        <end position="179"/>
    </location>
</feature>
<evidence type="ECO:0000256" key="3">
    <source>
        <dbReference type="SAM" id="SignalP"/>
    </source>
</evidence>
<feature type="compositionally biased region" description="Low complexity" evidence="1">
    <location>
        <begin position="160"/>
        <end position="169"/>
    </location>
</feature>
<feature type="signal peptide" evidence="3">
    <location>
        <begin position="1"/>
        <end position="25"/>
    </location>
</feature>
<organism evidence="4 5">
    <name type="scientific">Magallana gigas</name>
    <name type="common">Pacific oyster</name>
    <name type="synonym">Crassostrea gigas</name>
    <dbReference type="NCBI Taxonomy" id="29159"/>
    <lineage>
        <taxon>Eukaryota</taxon>
        <taxon>Metazoa</taxon>
        <taxon>Spiralia</taxon>
        <taxon>Lophotrochozoa</taxon>
        <taxon>Mollusca</taxon>
        <taxon>Bivalvia</taxon>
        <taxon>Autobranchia</taxon>
        <taxon>Pteriomorphia</taxon>
        <taxon>Ostreida</taxon>
        <taxon>Ostreoidea</taxon>
        <taxon>Ostreidae</taxon>
        <taxon>Magallana</taxon>
    </lineage>
</organism>
<reference evidence="4" key="1">
    <citation type="submission" date="2022-08" db="UniProtKB">
        <authorList>
            <consortium name="EnsemblMetazoa"/>
        </authorList>
    </citation>
    <scope>IDENTIFICATION</scope>
    <source>
        <strain evidence="4">05x7-T-G4-1.051#20</strain>
    </source>
</reference>
<evidence type="ECO:0000256" key="2">
    <source>
        <dbReference type="SAM" id="Phobius"/>
    </source>
</evidence>
<name>A0A8W8MHJ7_MAGGI</name>
<keyword evidence="5" id="KW-1185">Reference proteome</keyword>
<evidence type="ECO:0000313" key="5">
    <source>
        <dbReference type="Proteomes" id="UP000005408"/>
    </source>
</evidence>
<keyword evidence="2" id="KW-0472">Membrane</keyword>